<dbReference type="Proteomes" id="UP000265520">
    <property type="component" value="Unassembled WGS sequence"/>
</dbReference>
<protein>
    <submittedName>
        <fullName evidence="1">Uncharacterized protein</fullName>
    </submittedName>
</protein>
<accession>A0A392U6F0</accession>
<feature type="non-terminal residue" evidence="1">
    <location>
        <position position="1"/>
    </location>
</feature>
<evidence type="ECO:0000313" key="2">
    <source>
        <dbReference type="Proteomes" id="UP000265520"/>
    </source>
</evidence>
<organism evidence="1 2">
    <name type="scientific">Trifolium medium</name>
    <dbReference type="NCBI Taxonomy" id="97028"/>
    <lineage>
        <taxon>Eukaryota</taxon>
        <taxon>Viridiplantae</taxon>
        <taxon>Streptophyta</taxon>
        <taxon>Embryophyta</taxon>
        <taxon>Tracheophyta</taxon>
        <taxon>Spermatophyta</taxon>
        <taxon>Magnoliopsida</taxon>
        <taxon>eudicotyledons</taxon>
        <taxon>Gunneridae</taxon>
        <taxon>Pentapetalae</taxon>
        <taxon>rosids</taxon>
        <taxon>fabids</taxon>
        <taxon>Fabales</taxon>
        <taxon>Fabaceae</taxon>
        <taxon>Papilionoideae</taxon>
        <taxon>50 kb inversion clade</taxon>
        <taxon>NPAAA clade</taxon>
        <taxon>Hologalegina</taxon>
        <taxon>IRL clade</taxon>
        <taxon>Trifolieae</taxon>
        <taxon>Trifolium</taxon>
    </lineage>
</organism>
<reference evidence="1 2" key="1">
    <citation type="journal article" date="2018" name="Front. Plant Sci.">
        <title>Red Clover (Trifolium pratense) and Zigzag Clover (T. medium) - A Picture of Genomic Similarities and Differences.</title>
        <authorList>
            <person name="Dluhosova J."/>
            <person name="Istvanek J."/>
            <person name="Nedelnik J."/>
            <person name="Repkova J."/>
        </authorList>
    </citation>
    <scope>NUCLEOTIDE SEQUENCE [LARGE SCALE GENOMIC DNA]</scope>
    <source>
        <strain evidence="2">cv. 10/8</strain>
        <tissue evidence="1">Leaf</tissue>
    </source>
</reference>
<name>A0A392U6F0_9FABA</name>
<comment type="caution">
    <text evidence="1">The sequence shown here is derived from an EMBL/GenBank/DDBJ whole genome shotgun (WGS) entry which is preliminary data.</text>
</comment>
<dbReference type="EMBL" id="LXQA010748596">
    <property type="protein sequence ID" value="MCI69071.1"/>
    <property type="molecule type" value="Genomic_DNA"/>
</dbReference>
<sequence length="60" mass="6904">VKELELIEEFRDLSLVCEVTFASVKLGILKLTNPFLENVKECQKTDERLVKKLVLINEGK</sequence>
<keyword evidence="2" id="KW-1185">Reference proteome</keyword>
<evidence type="ECO:0000313" key="1">
    <source>
        <dbReference type="EMBL" id="MCI69071.1"/>
    </source>
</evidence>
<proteinExistence type="predicted"/>
<dbReference type="AlphaFoldDB" id="A0A392U6F0"/>